<accession>A0A2U1KQ06</accession>
<dbReference type="OrthoDB" id="26681at2759"/>
<keyword evidence="1" id="KW-0853">WD repeat</keyword>
<feature type="compositionally biased region" description="Basic and acidic residues" evidence="3">
    <location>
        <begin position="404"/>
        <end position="415"/>
    </location>
</feature>
<dbReference type="PANTHER" id="PTHR46108:SF4">
    <property type="entry name" value="BLUE CHEESE"/>
    <property type="match status" value="1"/>
</dbReference>
<dbReference type="InterPro" id="IPR019734">
    <property type="entry name" value="TPR_rpt"/>
</dbReference>
<dbReference type="Proteomes" id="UP000245207">
    <property type="component" value="Unassembled WGS sequence"/>
</dbReference>
<protein>
    <submittedName>
        <fullName evidence="4">Armadillo-like helical</fullName>
    </submittedName>
</protein>
<gene>
    <name evidence="4" type="ORF">CTI12_AA577730</name>
</gene>
<feature type="compositionally biased region" description="Basic and acidic residues" evidence="3">
    <location>
        <begin position="30"/>
        <end position="43"/>
    </location>
</feature>
<organism evidence="4 5">
    <name type="scientific">Artemisia annua</name>
    <name type="common">Sweet wormwood</name>
    <dbReference type="NCBI Taxonomy" id="35608"/>
    <lineage>
        <taxon>Eukaryota</taxon>
        <taxon>Viridiplantae</taxon>
        <taxon>Streptophyta</taxon>
        <taxon>Embryophyta</taxon>
        <taxon>Tracheophyta</taxon>
        <taxon>Spermatophyta</taxon>
        <taxon>Magnoliopsida</taxon>
        <taxon>eudicotyledons</taxon>
        <taxon>Gunneridae</taxon>
        <taxon>Pentapetalae</taxon>
        <taxon>asterids</taxon>
        <taxon>campanulids</taxon>
        <taxon>Asterales</taxon>
        <taxon>Asteraceae</taxon>
        <taxon>Asteroideae</taxon>
        <taxon>Anthemideae</taxon>
        <taxon>Artemisiinae</taxon>
        <taxon>Artemisia</taxon>
    </lineage>
</organism>
<proteinExistence type="predicted"/>
<dbReference type="STRING" id="35608.A0A2U1KQ06"/>
<feature type="repeat" description="TPR" evidence="2">
    <location>
        <begin position="276"/>
        <end position="309"/>
    </location>
</feature>
<evidence type="ECO:0000256" key="2">
    <source>
        <dbReference type="PROSITE-ProRule" id="PRU00339"/>
    </source>
</evidence>
<evidence type="ECO:0000313" key="5">
    <source>
        <dbReference type="Proteomes" id="UP000245207"/>
    </source>
</evidence>
<dbReference type="AlphaFoldDB" id="A0A2U1KQ06"/>
<evidence type="ECO:0000256" key="1">
    <source>
        <dbReference type="ARBA" id="ARBA00022574"/>
    </source>
</evidence>
<keyword evidence="5" id="KW-1185">Reference proteome</keyword>
<dbReference type="PANTHER" id="PTHR46108">
    <property type="entry name" value="BLUE CHEESE"/>
    <property type="match status" value="1"/>
</dbReference>
<dbReference type="InterPro" id="IPR051944">
    <property type="entry name" value="BEACH_domain_protein"/>
</dbReference>
<name>A0A2U1KQ06_ARTAN</name>
<dbReference type="PROSITE" id="PS50005">
    <property type="entry name" value="TPR"/>
    <property type="match status" value="1"/>
</dbReference>
<evidence type="ECO:0000256" key="3">
    <source>
        <dbReference type="SAM" id="MobiDB-lite"/>
    </source>
</evidence>
<sequence length="433" mass="49287">MKSSTAIAPFSESIQEKSVISSPKKSSSTRIDEDKAMEEKPDKELSNNGEYLIGPYLLPAEKIIFRYNREKVVGLDKHDGIFLSGELCLYVIQNFYIDQSGCICENETNDGLSVIDQALGVTNMNNLPRNTMLDTTISGSVKQESAFKRMTKSFSKRWKHGEITNFRHFAALPMLFFPTMSFSVPFQNLDTTKWPYRWYPRSFGSFSTLESLYLSSNTLKEGLTNFFYLLGPAKMSIQVLEFSYNNINGVIFREKEFGRDCRRKDYATFGANMFGVSSNLLHGALYKDVGSICLAIKAYEQCLKIDPDSRTAGQGFHLDRKPWIQGLLLFQQLLKSSLKQAKAMEDRADKLRLRANAMEWLAHEHLRRTIKLKEESRVGHEKTGGECILVNECGFIQIRNNRQPENKVANDHDATSVDPKATTMGENDYGYIH</sequence>
<evidence type="ECO:0000313" key="4">
    <source>
        <dbReference type="EMBL" id="PWA38832.1"/>
    </source>
</evidence>
<dbReference type="InterPro" id="IPR032675">
    <property type="entry name" value="LRR_dom_sf"/>
</dbReference>
<keyword evidence="2" id="KW-0802">TPR repeat</keyword>
<feature type="region of interest" description="Disordered" evidence="3">
    <location>
        <begin position="404"/>
        <end position="433"/>
    </location>
</feature>
<dbReference type="EMBL" id="PKPP01015228">
    <property type="protein sequence ID" value="PWA38832.1"/>
    <property type="molecule type" value="Genomic_DNA"/>
</dbReference>
<feature type="compositionally biased region" description="Low complexity" evidence="3">
    <location>
        <begin position="17"/>
        <end position="28"/>
    </location>
</feature>
<feature type="region of interest" description="Disordered" evidence="3">
    <location>
        <begin position="1"/>
        <end position="43"/>
    </location>
</feature>
<comment type="caution">
    <text evidence="4">The sequence shown here is derived from an EMBL/GenBank/DDBJ whole genome shotgun (WGS) entry which is preliminary data.</text>
</comment>
<reference evidence="4 5" key="1">
    <citation type="journal article" date="2018" name="Mol. Plant">
        <title>The genome of Artemisia annua provides insight into the evolution of Asteraceae family and artemisinin biosynthesis.</title>
        <authorList>
            <person name="Shen Q."/>
            <person name="Zhang L."/>
            <person name="Liao Z."/>
            <person name="Wang S."/>
            <person name="Yan T."/>
            <person name="Shi P."/>
            <person name="Liu M."/>
            <person name="Fu X."/>
            <person name="Pan Q."/>
            <person name="Wang Y."/>
            <person name="Lv Z."/>
            <person name="Lu X."/>
            <person name="Zhang F."/>
            <person name="Jiang W."/>
            <person name="Ma Y."/>
            <person name="Chen M."/>
            <person name="Hao X."/>
            <person name="Li L."/>
            <person name="Tang Y."/>
            <person name="Lv G."/>
            <person name="Zhou Y."/>
            <person name="Sun X."/>
            <person name="Brodelius P.E."/>
            <person name="Rose J.K.C."/>
            <person name="Tang K."/>
        </authorList>
    </citation>
    <scope>NUCLEOTIDE SEQUENCE [LARGE SCALE GENOMIC DNA]</scope>
    <source>
        <strain evidence="5">cv. Huhao1</strain>
        <tissue evidence="4">Leaf</tissue>
    </source>
</reference>
<dbReference type="Gene3D" id="3.80.10.10">
    <property type="entry name" value="Ribonuclease Inhibitor"/>
    <property type="match status" value="1"/>
</dbReference>